<dbReference type="InterPro" id="IPR057589">
    <property type="entry name" value="GT_PLOD"/>
</dbReference>
<dbReference type="PANTHER" id="PTHR10730">
    <property type="entry name" value="PROCOLLAGEN-LYSINE,2-OXOGLUTARATE 5-DIOXYGENASE/GLYCOSYLTRANSFERASE 25 FAMILY MEMBER"/>
    <property type="match status" value="1"/>
</dbReference>
<reference evidence="2" key="2">
    <citation type="journal article" date="2023" name="Infect Dis Poverty">
        <title>Chromosome-scale genome of the human blood fluke Schistosoma mekongi and its implications for public health.</title>
        <authorList>
            <person name="Zhou M."/>
            <person name="Xu L."/>
            <person name="Xu D."/>
            <person name="Chen W."/>
            <person name="Khan J."/>
            <person name="Hu Y."/>
            <person name="Huang H."/>
            <person name="Wei H."/>
            <person name="Zhang Y."/>
            <person name="Chusongsang P."/>
            <person name="Tanasarnprasert K."/>
            <person name="Hu X."/>
            <person name="Limpanont Y."/>
            <person name="Lv Z."/>
        </authorList>
    </citation>
    <scope>NUCLEOTIDE SEQUENCE</scope>
    <source>
        <strain evidence="2">LV_2022a</strain>
    </source>
</reference>
<protein>
    <recommendedName>
        <fullName evidence="1">PLOD1-3-like GT domain-containing protein</fullName>
    </recommendedName>
</protein>
<dbReference type="GO" id="GO:0008475">
    <property type="term" value="F:procollagen-lysine 5-dioxygenase activity"/>
    <property type="evidence" value="ECO:0007669"/>
    <property type="project" value="TreeGrafter"/>
</dbReference>
<feature type="domain" description="PLOD1-3-like GT" evidence="1">
    <location>
        <begin position="58"/>
        <end position="113"/>
    </location>
</feature>
<proteinExistence type="predicted"/>
<dbReference type="Proteomes" id="UP001292079">
    <property type="component" value="Unassembled WGS sequence"/>
</dbReference>
<accession>A0AAE1ZIS5</accession>
<evidence type="ECO:0000313" key="2">
    <source>
        <dbReference type="EMBL" id="KAK4474617.1"/>
    </source>
</evidence>
<sequence>MYVYLTKVLGEGSYWKGGYVAKSTGGGQKINLLKDELSKGTYRPDQLVLFVDRVQHNSLYPEVKPGEKRYLNSGGFIGSVANLIKIVNHTHIKDDDDDQLYYTNIFLDPKLRNIDSGTLL</sequence>
<feature type="domain" description="PLOD1-3-like GT" evidence="1">
    <location>
        <begin position="2"/>
        <end position="52"/>
    </location>
</feature>
<dbReference type="PANTHER" id="PTHR10730:SF45">
    <property type="entry name" value="PROCOLLAGEN-LYSINE,2-OXOGLUTARATE 5-DIOXYGENASE"/>
    <property type="match status" value="1"/>
</dbReference>
<evidence type="ECO:0000259" key="1">
    <source>
        <dbReference type="Pfam" id="PF25342"/>
    </source>
</evidence>
<organism evidence="2 3">
    <name type="scientific">Schistosoma mekongi</name>
    <name type="common">Parasitic worm</name>
    <dbReference type="NCBI Taxonomy" id="38744"/>
    <lineage>
        <taxon>Eukaryota</taxon>
        <taxon>Metazoa</taxon>
        <taxon>Spiralia</taxon>
        <taxon>Lophotrochozoa</taxon>
        <taxon>Platyhelminthes</taxon>
        <taxon>Trematoda</taxon>
        <taxon>Digenea</taxon>
        <taxon>Strigeidida</taxon>
        <taxon>Schistosomatoidea</taxon>
        <taxon>Schistosomatidae</taxon>
        <taxon>Schistosoma</taxon>
    </lineage>
</organism>
<dbReference type="GO" id="GO:0005783">
    <property type="term" value="C:endoplasmic reticulum"/>
    <property type="evidence" value="ECO:0007669"/>
    <property type="project" value="TreeGrafter"/>
</dbReference>
<dbReference type="Pfam" id="PF25342">
    <property type="entry name" value="GT_PLOD"/>
    <property type="match status" value="2"/>
</dbReference>
<reference evidence="2" key="1">
    <citation type="submission" date="2022-04" db="EMBL/GenBank/DDBJ databases">
        <authorList>
            <person name="Xu L."/>
            <person name="Lv Z."/>
        </authorList>
    </citation>
    <scope>NUCLEOTIDE SEQUENCE</scope>
    <source>
        <strain evidence="2">LV_2022a</strain>
    </source>
</reference>
<dbReference type="InterPro" id="IPR050757">
    <property type="entry name" value="Collagen_mod_GT25"/>
</dbReference>
<evidence type="ECO:0000313" key="3">
    <source>
        <dbReference type="Proteomes" id="UP001292079"/>
    </source>
</evidence>
<comment type="caution">
    <text evidence="2">The sequence shown here is derived from an EMBL/GenBank/DDBJ whole genome shotgun (WGS) entry which is preliminary data.</text>
</comment>
<name>A0AAE1ZIS5_SCHME</name>
<gene>
    <name evidence="2" type="ORF">MN116_001754</name>
</gene>
<dbReference type="AlphaFoldDB" id="A0AAE1ZIS5"/>
<dbReference type="EMBL" id="JALJAT010000001">
    <property type="protein sequence ID" value="KAK4474617.1"/>
    <property type="molecule type" value="Genomic_DNA"/>
</dbReference>
<keyword evidence="3" id="KW-1185">Reference proteome</keyword>